<feature type="compositionally biased region" description="Basic and acidic residues" evidence="1">
    <location>
        <begin position="317"/>
        <end position="433"/>
    </location>
</feature>
<feature type="compositionally biased region" description="Basic and acidic residues" evidence="1">
    <location>
        <begin position="132"/>
        <end position="144"/>
    </location>
</feature>
<gene>
    <name evidence="2" type="ORF">FFLO_01824</name>
</gene>
<organism evidence="2 3">
    <name type="scientific">Filobasidium floriforme</name>
    <dbReference type="NCBI Taxonomy" id="5210"/>
    <lineage>
        <taxon>Eukaryota</taxon>
        <taxon>Fungi</taxon>
        <taxon>Dikarya</taxon>
        <taxon>Basidiomycota</taxon>
        <taxon>Agaricomycotina</taxon>
        <taxon>Tremellomycetes</taxon>
        <taxon>Filobasidiales</taxon>
        <taxon>Filobasidiaceae</taxon>
        <taxon>Filobasidium</taxon>
    </lineage>
</organism>
<protein>
    <submittedName>
        <fullName evidence="2">Uncharacterized protein</fullName>
    </submittedName>
</protein>
<evidence type="ECO:0000313" key="2">
    <source>
        <dbReference type="EMBL" id="KAG7562763.1"/>
    </source>
</evidence>
<feature type="region of interest" description="Disordered" evidence="1">
    <location>
        <begin position="84"/>
        <end position="520"/>
    </location>
</feature>
<dbReference type="EMBL" id="JABELV010000026">
    <property type="protein sequence ID" value="KAG7562763.1"/>
    <property type="molecule type" value="Genomic_DNA"/>
</dbReference>
<feature type="compositionally biased region" description="Basic and acidic residues" evidence="1">
    <location>
        <begin position="227"/>
        <end position="237"/>
    </location>
</feature>
<dbReference type="AlphaFoldDB" id="A0A8K0JNY6"/>
<feature type="compositionally biased region" description="Polar residues" evidence="1">
    <location>
        <begin position="457"/>
        <end position="468"/>
    </location>
</feature>
<name>A0A8K0JNY6_9TREE</name>
<comment type="caution">
    <text evidence="2">The sequence shown here is derived from an EMBL/GenBank/DDBJ whole genome shotgun (WGS) entry which is preliminary data.</text>
</comment>
<accession>A0A8K0JNY6</accession>
<feature type="compositionally biased region" description="Low complexity" evidence="1">
    <location>
        <begin position="207"/>
        <end position="218"/>
    </location>
</feature>
<evidence type="ECO:0000256" key="1">
    <source>
        <dbReference type="SAM" id="MobiDB-lite"/>
    </source>
</evidence>
<feature type="compositionally biased region" description="Basic and acidic residues" evidence="1">
    <location>
        <begin position="289"/>
        <end position="304"/>
    </location>
</feature>
<feature type="compositionally biased region" description="Basic and acidic residues" evidence="1">
    <location>
        <begin position="547"/>
        <end position="556"/>
    </location>
</feature>
<feature type="compositionally biased region" description="Basic and acidic residues" evidence="1">
    <location>
        <begin position="151"/>
        <end position="206"/>
    </location>
</feature>
<feature type="compositionally biased region" description="Polar residues" evidence="1">
    <location>
        <begin position="502"/>
        <end position="518"/>
    </location>
</feature>
<sequence length="707" mass="79121">MGKPGVRLVDEDNFYPEKYSTNCKRCSDVVKKVCPAPAFSGLPCDICIDANVECEWKPVLPRGLSRNVTASKVILQAWRTGVAIPKQTRGSQQKGKHQEDDSDEDDFSPPPAKRSNTSKRGKLDAEFLPLPELRELGAGRHRPEATAGPSRLDRGREEEPKSKTFDFFDGDKFARPSKRSRPDDVPPKRPEREREVQRNAQNRRDSSGSSDLSEPSPSQEVRATKTPRKEIRDEPSSSKRRSSPPSASLPKARELDRTVSGTSTTHTPVPLKKKRVVQSDSEDDYQEPEPSKKRVDDEDKDVRKEKKPRLSFGEGDDTPRKNPRGEDGRPKPKQRRDLAEREVARTDRGGDVESKKVRRDEVVDVDKMDRGERELPKKVRRDERDETTRVRRDERDESERRPRDERDRERDGDRPKKDKWDDRDDHKKIKRDDRDDESVDPARKKRRLSDDAKPVNEPSQQKNKQHSAIAQRALDPKRAKPDTPTQGGEPSPVARKPARGFGSTSGKSTPAGKNSGSSGDKVMDLLSASLAGASPAYASSLGVQSSCRRDRYSTRMDRTPAKPIAPVVQVTRGTLNLMGTIKSISDFQTAAKRRYAHSYGLQPVGTAKSTQTTAFMNRFREQRARGAYHNSLANLLTIPDTSLPPKEAKPLSEVQQWLQVHGTAPLAPLKTSAPVVRITPAESIEPASTEPVQGEPSEPMTNSPIVL</sequence>
<proteinExistence type="predicted"/>
<feature type="region of interest" description="Disordered" evidence="1">
    <location>
        <begin position="680"/>
        <end position="707"/>
    </location>
</feature>
<keyword evidence="3" id="KW-1185">Reference proteome</keyword>
<feature type="region of interest" description="Disordered" evidence="1">
    <location>
        <begin position="537"/>
        <end position="556"/>
    </location>
</feature>
<dbReference type="Proteomes" id="UP000812966">
    <property type="component" value="Unassembled WGS sequence"/>
</dbReference>
<evidence type="ECO:0000313" key="3">
    <source>
        <dbReference type="Proteomes" id="UP000812966"/>
    </source>
</evidence>
<reference evidence="2" key="1">
    <citation type="submission" date="2020-04" db="EMBL/GenBank/DDBJ databases">
        <title>Analysis of mating type loci in Filobasidium floriforme.</title>
        <authorList>
            <person name="Nowrousian M."/>
        </authorList>
    </citation>
    <scope>NUCLEOTIDE SEQUENCE</scope>
    <source>
        <strain evidence="2">CBS 6242</strain>
    </source>
</reference>